<organism evidence="2 3">
    <name type="scientific">Microthlaspi erraticum</name>
    <dbReference type="NCBI Taxonomy" id="1685480"/>
    <lineage>
        <taxon>Eukaryota</taxon>
        <taxon>Viridiplantae</taxon>
        <taxon>Streptophyta</taxon>
        <taxon>Embryophyta</taxon>
        <taxon>Tracheophyta</taxon>
        <taxon>Spermatophyta</taxon>
        <taxon>Magnoliopsida</taxon>
        <taxon>eudicotyledons</taxon>
        <taxon>Gunneridae</taxon>
        <taxon>Pentapetalae</taxon>
        <taxon>rosids</taxon>
        <taxon>malvids</taxon>
        <taxon>Brassicales</taxon>
        <taxon>Brassicaceae</taxon>
        <taxon>Coluteocarpeae</taxon>
        <taxon>Microthlaspi</taxon>
    </lineage>
</organism>
<dbReference type="EMBL" id="CACVBM020001257">
    <property type="protein sequence ID" value="CAA7041944.1"/>
    <property type="molecule type" value="Genomic_DNA"/>
</dbReference>
<name>A0A6D2JLG4_9BRAS</name>
<evidence type="ECO:0000313" key="2">
    <source>
        <dbReference type="EMBL" id="CAA7041944.1"/>
    </source>
</evidence>
<gene>
    <name evidence="2" type="ORF">MERR_LOCUS29179</name>
</gene>
<feature type="region of interest" description="Disordered" evidence="1">
    <location>
        <begin position="1"/>
        <end position="125"/>
    </location>
</feature>
<sequence>MIKVVKTGPSNFIENSRPNRAERPAKEHPSRGRPTSGRSSVPPEQWPSSCTDPGGNIPQSAKPKSHSRSHARPYRANREALPRGRAAQLMYRGRSRRPTRKASSHVRPNPSTKIIRPAEPDKRTRKLSATIDPTVPIADQDSTASRTSRPTVDDRILCGCERYEMRCGGMQQWYMMRW</sequence>
<keyword evidence="3" id="KW-1185">Reference proteome</keyword>
<accession>A0A6D2JLG4</accession>
<proteinExistence type="predicted"/>
<protein>
    <submittedName>
        <fullName evidence="2">Uncharacterized protein</fullName>
    </submittedName>
</protein>
<reference evidence="2" key="1">
    <citation type="submission" date="2020-01" db="EMBL/GenBank/DDBJ databases">
        <authorList>
            <person name="Mishra B."/>
        </authorList>
    </citation>
    <scope>NUCLEOTIDE SEQUENCE [LARGE SCALE GENOMIC DNA]</scope>
</reference>
<feature type="compositionally biased region" description="Basic and acidic residues" evidence="1">
    <location>
        <begin position="17"/>
        <end position="30"/>
    </location>
</feature>
<feature type="compositionally biased region" description="Basic residues" evidence="1">
    <location>
        <begin position="93"/>
        <end position="104"/>
    </location>
</feature>
<feature type="compositionally biased region" description="Low complexity" evidence="1">
    <location>
        <begin position="32"/>
        <end position="43"/>
    </location>
</feature>
<evidence type="ECO:0000313" key="3">
    <source>
        <dbReference type="Proteomes" id="UP000467841"/>
    </source>
</evidence>
<feature type="compositionally biased region" description="Basic residues" evidence="1">
    <location>
        <begin position="63"/>
        <end position="75"/>
    </location>
</feature>
<dbReference type="AlphaFoldDB" id="A0A6D2JLG4"/>
<dbReference type="Proteomes" id="UP000467841">
    <property type="component" value="Unassembled WGS sequence"/>
</dbReference>
<comment type="caution">
    <text evidence="2">The sequence shown here is derived from an EMBL/GenBank/DDBJ whole genome shotgun (WGS) entry which is preliminary data.</text>
</comment>
<evidence type="ECO:0000256" key="1">
    <source>
        <dbReference type="SAM" id="MobiDB-lite"/>
    </source>
</evidence>